<evidence type="ECO:0000313" key="10">
    <source>
        <dbReference type="Proteomes" id="UP001195483"/>
    </source>
</evidence>
<evidence type="ECO:0000256" key="1">
    <source>
        <dbReference type="ARBA" id="ARBA00022884"/>
    </source>
</evidence>
<organism evidence="9 10">
    <name type="scientific">Potamilus streckersoni</name>
    <dbReference type="NCBI Taxonomy" id="2493646"/>
    <lineage>
        <taxon>Eukaryota</taxon>
        <taxon>Metazoa</taxon>
        <taxon>Spiralia</taxon>
        <taxon>Lophotrochozoa</taxon>
        <taxon>Mollusca</taxon>
        <taxon>Bivalvia</taxon>
        <taxon>Autobranchia</taxon>
        <taxon>Heteroconchia</taxon>
        <taxon>Palaeoheterodonta</taxon>
        <taxon>Unionida</taxon>
        <taxon>Unionoidea</taxon>
        <taxon>Unionidae</taxon>
        <taxon>Ambleminae</taxon>
        <taxon>Lampsilini</taxon>
        <taxon>Potamilus</taxon>
    </lineage>
</organism>
<dbReference type="InterPro" id="IPR051847">
    <property type="entry name" value="RNA_proc/Spliceosome_comp"/>
</dbReference>
<dbReference type="SUPFAM" id="SSF54928">
    <property type="entry name" value="RNA-binding domain, RBD"/>
    <property type="match status" value="1"/>
</dbReference>
<name>A0AAE0VP00_9BIVA</name>
<feature type="compositionally biased region" description="Basic and acidic residues" evidence="7">
    <location>
        <begin position="251"/>
        <end position="391"/>
    </location>
</feature>
<feature type="compositionally biased region" description="Basic and acidic residues" evidence="7">
    <location>
        <begin position="144"/>
        <end position="153"/>
    </location>
</feature>
<gene>
    <name evidence="9" type="ORF">CHS0354_021445</name>
</gene>
<feature type="region of interest" description="Disordered" evidence="7">
    <location>
        <begin position="118"/>
        <end position="391"/>
    </location>
</feature>
<dbReference type="CDD" id="cd12411">
    <property type="entry name" value="RRM_ist3_like"/>
    <property type="match status" value="1"/>
</dbReference>
<evidence type="ECO:0000256" key="5">
    <source>
        <dbReference type="ARBA" id="ARBA00074390"/>
    </source>
</evidence>
<accession>A0AAE0VP00</accession>
<keyword evidence="10" id="KW-1185">Reference proteome</keyword>
<dbReference type="EMBL" id="JAEAOA010001314">
    <property type="protein sequence ID" value="KAK3583695.1"/>
    <property type="molecule type" value="Genomic_DNA"/>
</dbReference>
<evidence type="ECO:0000259" key="8">
    <source>
        <dbReference type="PROSITE" id="PS50102"/>
    </source>
</evidence>
<evidence type="ECO:0000256" key="2">
    <source>
        <dbReference type="ARBA" id="ARBA00053249"/>
    </source>
</evidence>
<dbReference type="Proteomes" id="UP001195483">
    <property type="component" value="Unassembled WGS sequence"/>
</dbReference>
<dbReference type="InterPro" id="IPR000504">
    <property type="entry name" value="RRM_dom"/>
</dbReference>
<dbReference type="InterPro" id="IPR035979">
    <property type="entry name" value="RBD_domain_sf"/>
</dbReference>
<dbReference type="Pfam" id="PF00076">
    <property type="entry name" value="RRM_1"/>
    <property type="match status" value="1"/>
</dbReference>
<keyword evidence="1 6" id="KW-0694">RNA-binding</keyword>
<dbReference type="PROSITE" id="PS50102">
    <property type="entry name" value="RRM"/>
    <property type="match status" value="1"/>
</dbReference>
<evidence type="ECO:0000313" key="9">
    <source>
        <dbReference type="EMBL" id="KAK3583695.1"/>
    </source>
</evidence>
<feature type="domain" description="RRM" evidence="8">
    <location>
        <begin position="36"/>
        <end position="114"/>
    </location>
</feature>
<evidence type="ECO:0000256" key="7">
    <source>
        <dbReference type="SAM" id="MobiDB-lite"/>
    </source>
</evidence>
<comment type="subunit">
    <text evidence="4">Part of the activated spliceosome B/catalytic step 1 spliceosome, one of the forms of the spliceosome which has a well-formed active site but still cannot catalyze the branching reaction and is composed of at least 52 proteins, the U2, U5 and U6 snRNAs and the pre-mRNA. Component of the minor spliceosome, which splices U12-type introns.</text>
</comment>
<dbReference type="GO" id="GO:0071011">
    <property type="term" value="C:precatalytic spliceosome"/>
    <property type="evidence" value="ECO:0007669"/>
    <property type="project" value="TreeGrafter"/>
</dbReference>
<evidence type="ECO:0000256" key="3">
    <source>
        <dbReference type="ARBA" id="ARBA00061455"/>
    </source>
</evidence>
<dbReference type="GO" id="GO:0071013">
    <property type="term" value="C:catalytic step 2 spliceosome"/>
    <property type="evidence" value="ECO:0007669"/>
    <property type="project" value="TreeGrafter"/>
</dbReference>
<dbReference type="GO" id="GO:0003723">
    <property type="term" value="F:RNA binding"/>
    <property type="evidence" value="ECO:0007669"/>
    <property type="project" value="UniProtKB-UniRule"/>
</dbReference>
<reference evidence="9" key="2">
    <citation type="journal article" date="2021" name="Genome Biol. Evol.">
        <title>Developing a high-quality reference genome for a parasitic bivalve with doubly uniparental inheritance (Bivalvia: Unionida).</title>
        <authorList>
            <person name="Smith C.H."/>
        </authorList>
    </citation>
    <scope>NUCLEOTIDE SEQUENCE</scope>
    <source>
        <strain evidence="9">CHS0354</strain>
        <tissue evidence="9">Mantle</tissue>
    </source>
</reference>
<comment type="caution">
    <text evidence="9">The sequence shown here is derived from an EMBL/GenBank/DDBJ whole genome shotgun (WGS) entry which is preliminary data.</text>
</comment>
<dbReference type="InterPro" id="IPR045844">
    <property type="entry name" value="RRM_Ist3-like"/>
</dbReference>
<evidence type="ECO:0000256" key="4">
    <source>
        <dbReference type="ARBA" id="ARBA00064744"/>
    </source>
</evidence>
<reference evidence="9" key="1">
    <citation type="journal article" date="2021" name="Genome Biol. Evol.">
        <title>A High-Quality Reference Genome for a Parasitic Bivalve with Doubly Uniparental Inheritance (Bivalvia: Unionida).</title>
        <authorList>
            <person name="Smith C.H."/>
        </authorList>
    </citation>
    <scope>NUCLEOTIDE SEQUENCE</scope>
    <source>
        <strain evidence="9">CHS0354</strain>
    </source>
</reference>
<proteinExistence type="inferred from homology"/>
<dbReference type="GO" id="GO:0005654">
    <property type="term" value="C:nucleoplasm"/>
    <property type="evidence" value="ECO:0007669"/>
    <property type="project" value="UniProtKB-ARBA"/>
</dbReference>
<evidence type="ECO:0000256" key="6">
    <source>
        <dbReference type="PROSITE-ProRule" id="PRU00176"/>
    </source>
</evidence>
<feature type="compositionally biased region" description="Basic and acidic residues" evidence="7">
    <location>
        <begin position="203"/>
        <end position="235"/>
    </location>
</feature>
<dbReference type="GO" id="GO:0005686">
    <property type="term" value="C:U2 snRNP"/>
    <property type="evidence" value="ECO:0007669"/>
    <property type="project" value="TreeGrafter"/>
</dbReference>
<dbReference type="InterPro" id="IPR012677">
    <property type="entry name" value="Nucleotide-bd_a/b_plait_sf"/>
</dbReference>
<reference evidence="9" key="3">
    <citation type="submission" date="2023-05" db="EMBL/GenBank/DDBJ databases">
        <authorList>
            <person name="Smith C.H."/>
        </authorList>
    </citation>
    <scope>NUCLEOTIDE SEQUENCE</scope>
    <source>
        <strain evidence="9">CHS0354</strain>
        <tissue evidence="9">Mantle</tissue>
    </source>
</reference>
<feature type="compositionally biased region" description="Basic and acidic residues" evidence="7">
    <location>
        <begin position="118"/>
        <end position="133"/>
    </location>
</feature>
<dbReference type="FunFam" id="3.30.70.330:FF:000218">
    <property type="entry name" value="RNA-binding motif protein, X-linked 2"/>
    <property type="match status" value="1"/>
</dbReference>
<dbReference type="Gene3D" id="3.30.70.330">
    <property type="match status" value="1"/>
</dbReference>
<dbReference type="SMART" id="SM00360">
    <property type="entry name" value="RRM"/>
    <property type="match status" value="1"/>
</dbReference>
<sequence length="409" mass="48264">MNPLTNVKNINKLNQKELELGLTSKKSWHDQYKDSAWVFVGGLPYDLTEGDVVCVFSQYGEIVNINLVRDQKSGKSKGFCFVCFEDQRSTVLSVDNLNGIKLLGRTIRVDHVENYKVPKEHGDEDEETKRLRMEGCAPKTPTPETEKDGEKKKIDKKKKKEKRKSDNDSIDSDAPKGQTITNKKNKAESLMSPDSKAKRKKHEMSARSDMKIKTEKHDPGYEKALDNRGVDPVDSKKRRVSLSSSESDSSINERDRKIKRDRESLLTEKGSEDREMHHKYDNFNLRDRIRYSSKDKGSSEMSDRSARGKHDARDDSYLKDPHDKQRDRRERSMDSEEMDQNKNSDIRGDNSRYPEESRRRHEYNPDVEYSRGDRDGRYRERDNYYRKDDRYKRDDDRWDRNRYYNRYKK</sequence>
<dbReference type="PANTHER" id="PTHR45880">
    <property type="entry name" value="RNA-BINDING MOTIF PROTEIN, X-LINKED 2"/>
    <property type="match status" value="1"/>
</dbReference>
<dbReference type="PANTHER" id="PTHR45880:SF1">
    <property type="entry name" value="RNA-BINDING MOTIF PROTEIN, X-LINKED 2"/>
    <property type="match status" value="1"/>
</dbReference>
<comment type="function">
    <text evidence="2">Involved in pre-mRNA splicing as component of the activated spliceosome. As a component of the minor spliceosome, involved in the splicing of U12-type introns in pre-mRNAs.</text>
</comment>
<comment type="similarity">
    <text evidence="3">Belongs to the IST3 family.</text>
</comment>
<feature type="compositionally biased region" description="Low complexity" evidence="7">
    <location>
        <begin position="241"/>
        <end position="250"/>
    </location>
</feature>
<protein>
    <recommendedName>
        <fullName evidence="5">RNA-binding motif protein, X-linked 2</fullName>
    </recommendedName>
</protein>
<dbReference type="AlphaFoldDB" id="A0AAE0VP00"/>
<dbReference type="GO" id="GO:0000398">
    <property type="term" value="P:mRNA splicing, via spliceosome"/>
    <property type="evidence" value="ECO:0007669"/>
    <property type="project" value="InterPro"/>
</dbReference>